<accession>A0ABQ6P943</accession>
<sequence length="177" mass="19312">MAASPQHKRLARLTRLERLRAIAHRQAMVAAGQAEGTLAQLQNLAARTDDLARTYAARTDADDGAALAHQGAFRAGLERIARSTAGEIDTARRIADTRAAEAAAAQRRRDAVSERVATQARAIARAHAAADTPLGARRPREENEHPREEEREDKPPLAEETPDSPIYGPLHRDWHGS</sequence>
<reference evidence="2 3" key="1">
    <citation type="submission" date="2023-06" db="EMBL/GenBank/DDBJ databases">
        <title>Draft genome sequence of Novosphingobium sp. strain IK01.</title>
        <authorList>
            <person name="Hatamoto M."/>
            <person name="Ikarashi T."/>
            <person name="Yamaguchi T."/>
        </authorList>
    </citation>
    <scope>NUCLEOTIDE SEQUENCE [LARGE SCALE GENOMIC DNA]</scope>
    <source>
        <strain evidence="2 3">IK01</strain>
    </source>
</reference>
<feature type="compositionally biased region" description="Basic and acidic residues" evidence="1">
    <location>
        <begin position="138"/>
        <end position="157"/>
    </location>
</feature>
<dbReference type="RefSeq" id="WP_317975405.1">
    <property type="nucleotide sequence ID" value="NZ_BTFW01000001.1"/>
</dbReference>
<dbReference type="Proteomes" id="UP001187221">
    <property type="component" value="Unassembled WGS sequence"/>
</dbReference>
<feature type="region of interest" description="Disordered" evidence="1">
    <location>
        <begin position="122"/>
        <end position="177"/>
    </location>
</feature>
<dbReference type="EMBL" id="BTFW01000001">
    <property type="protein sequence ID" value="GMM61753.1"/>
    <property type="molecule type" value="Genomic_DNA"/>
</dbReference>
<evidence type="ECO:0000313" key="3">
    <source>
        <dbReference type="Proteomes" id="UP001187221"/>
    </source>
</evidence>
<proteinExistence type="predicted"/>
<name>A0ABQ6P943_9SPHN</name>
<gene>
    <name evidence="2" type="ORF">NUTIK01_25300</name>
</gene>
<comment type="caution">
    <text evidence="2">The sequence shown here is derived from an EMBL/GenBank/DDBJ whole genome shotgun (WGS) entry which is preliminary data.</text>
</comment>
<keyword evidence="3" id="KW-1185">Reference proteome</keyword>
<evidence type="ECO:0000256" key="1">
    <source>
        <dbReference type="SAM" id="MobiDB-lite"/>
    </source>
</evidence>
<evidence type="ECO:0000313" key="2">
    <source>
        <dbReference type="EMBL" id="GMM61753.1"/>
    </source>
</evidence>
<protein>
    <submittedName>
        <fullName evidence="2">Uncharacterized protein</fullName>
    </submittedName>
</protein>
<organism evidence="2 3">
    <name type="scientific">Novosphingobium pituita</name>
    <dbReference type="NCBI Taxonomy" id="3056842"/>
    <lineage>
        <taxon>Bacteria</taxon>
        <taxon>Pseudomonadati</taxon>
        <taxon>Pseudomonadota</taxon>
        <taxon>Alphaproteobacteria</taxon>
        <taxon>Sphingomonadales</taxon>
        <taxon>Sphingomonadaceae</taxon>
        <taxon>Novosphingobium</taxon>
    </lineage>
</organism>